<dbReference type="RefSeq" id="WP_204007384.1">
    <property type="nucleotide sequence ID" value="NZ_BOPG01000073.1"/>
</dbReference>
<dbReference type="EMBL" id="BOPG01000073">
    <property type="protein sequence ID" value="GIJ62023.1"/>
    <property type="molecule type" value="Genomic_DNA"/>
</dbReference>
<organism evidence="2 3">
    <name type="scientific">Virgisporangium aurantiacum</name>
    <dbReference type="NCBI Taxonomy" id="175570"/>
    <lineage>
        <taxon>Bacteria</taxon>
        <taxon>Bacillati</taxon>
        <taxon>Actinomycetota</taxon>
        <taxon>Actinomycetes</taxon>
        <taxon>Micromonosporales</taxon>
        <taxon>Micromonosporaceae</taxon>
        <taxon>Virgisporangium</taxon>
    </lineage>
</organism>
<accession>A0A8J4E5E7</accession>
<feature type="region of interest" description="Disordered" evidence="1">
    <location>
        <begin position="1"/>
        <end position="32"/>
    </location>
</feature>
<reference evidence="2" key="1">
    <citation type="submission" date="2021-01" db="EMBL/GenBank/DDBJ databases">
        <title>Whole genome shotgun sequence of Virgisporangium aurantiacum NBRC 16421.</title>
        <authorList>
            <person name="Komaki H."/>
            <person name="Tamura T."/>
        </authorList>
    </citation>
    <scope>NUCLEOTIDE SEQUENCE</scope>
    <source>
        <strain evidence="2">NBRC 16421</strain>
    </source>
</reference>
<protein>
    <submittedName>
        <fullName evidence="2">Uncharacterized protein</fullName>
    </submittedName>
</protein>
<name>A0A8J4E5E7_9ACTN</name>
<feature type="region of interest" description="Disordered" evidence="1">
    <location>
        <begin position="178"/>
        <end position="208"/>
    </location>
</feature>
<dbReference type="AlphaFoldDB" id="A0A8J4E5E7"/>
<evidence type="ECO:0000313" key="2">
    <source>
        <dbReference type="EMBL" id="GIJ62023.1"/>
    </source>
</evidence>
<comment type="caution">
    <text evidence="2">The sequence shown here is derived from an EMBL/GenBank/DDBJ whole genome shotgun (WGS) entry which is preliminary data.</text>
</comment>
<sequence length="272" mass="29264">MPSKARTAPSRRPSAVQGPPVTGDGQHPAAGQLTPHDVADLINRGKLTGADGDALIDELDQRRLKPARPATFAVPIAVPVPADTRPAAAMARLDNTVQGAVAAMTWTTLHDIDGYVIDAPQRAEDRASGAGQPSSTGGDVALVRANVLLTVTVVAYVLHHFAGTVQQLLDEDLQHLRDAGVDTGPPRRAPAPSEEDPDKDFLYPAWRPRGDWDEPASYDYYDYEGSPGDPDGDEALVDLDPASYERYPLYDEDELFGEDPADALFIGHGLRW</sequence>
<keyword evidence="3" id="KW-1185">Reference proteome</keyword>
<evidence type="ECO:0000313" key="3">
    <source>
        <dbReference type="Proteomes" id="UP000612585"/>
    </source>
</evidence>
<dbReference type="Proteomes" id="UP000612585">
    <property type="component" value="Unassembled WGS sequence"/>
</dbReference>
<gene>
    <name evidence="2" type="ORF">Vau01_095390</name>
</gene>
<proteinExistence type="predicted"/>
<evidence type="ECO:0000256" key="1">
    <source>
        <dbReference type="SAM" id="MobiDB-lite"/>
    </source>
</evidence>